<dbReference type="Pfam" id="PF07676">
    <property type="entry name" value="PD40"/>
    <property type="match status" value="1"/>
</dbReference>
<feature type="signal peptide" evidence="3">
    <location>
        <begin position="1"/>
        <end position="23"/>
    </location>
</feature>
<dbReference type="eggNOG" id="COG0823">
    <property type="taxonomic scope" value="Bacteria"/>
</dbReference>
<dbReference type="Gene3D" id="2.120.10.30">
    <property type="entry name" value="TolB, C-terminal domain"/>
    <property type="match status" value="2"/>
</dbReference>
<keyword evidence="2" id="KW-0175">Coiled coil</keyword>
<dbReference type="EMBL" id="AMZN01000026">
    <property type="protein sequence ID" value="ELR72255.1"/>
    <property type="molecule type" value="Genomic_DNA"/>
</dbReference>
<evidence type="ECO:0000313" key="5">
    <source>
        <dbReference type="Proteomes" id="UP000011135"/>
    </source>
</evidence>
<evidence type="ECO:0000256" key="1">
    <source>
        <dbReference type="ARBA" id="ARBA00009820"/>
    </source>
</evidence>
<dbReference type="InterPro" id="IPR011659">
    <property type="entry name" value="WD40"/>
</dbReference>
<keyword evidence="5" id="KW-1185">Reference proteome</keyword>
<dbReference type="PATRIC" id="fig|1237149.3.peg.1763"/>
<gene>
    <name evidence="4" type="ORF">C900_01809</name>
</gene>
<dbReference type="OrthoDB" id="9760276at2"/>
<sequence length="1089" mass="125908">MKRSNYFLGAVLSLVFLSQLATAQNTNEKFGRNRIQYEQFNWRYLSSDNFDIYFYEGGDKIAKEVTEYLEEEFDRVTDIIGYPPYSKTKVFLYNSVSDLQQSNVGINDVAFNPGGETNFVKSYIEVANPGNIKDLKDELLYKVSSLMVNEMMFGGSLKDMFQNAVLLNLPEWFINGASLYVARGWSIEMDDYVRELIDKKHPKKLNKLSGKEAALAGQSVWNFIAEKYGRSNISNILNYTRIIRNEEKSVAITLGVSFDQVMYEWLNFYTEIDRQVNENYAEPSKDNLITKKKNKKGIVYKHVKLSPDGTKLAYTANNRGRYTVHMQDLSSGKEREVLSGGYKVINQEVDNNLPLIDWVDENTLGMVHSKRGQLYFVLYDAVTNSRLPRPMGKFEQVNSMDFSDNGRLMIVSAVVNGKSDLYLMSTRRDRTKRLTDDVYDDLYPTFVPNSNTVVFSSNRVSDSLKVAQKSFEKVSDNFNLFFFNLDTTTNVVHRVTNTISKDTKPLALSSNRLFYLSDQKGIWNIFSYDINRGIYSQVTNFATSIENYDIEFNSSKLVFVMADKGKDFIYLNPQFNYEQQIFTPLTKRQQVMQAKAFRMKRNEDKREALTVKDIVEQRLKEARKKEKEEQQKPDTLEDGVIDTDNYKFEIEKEIEEEEKEDDVINTDNYTFDTEILQEEQKDSFLSQYRKLRKGNQISGPFPYETRFSADNLVTSFVIDPLRGFGILLETEMNDMLENHKFSGGIMATTDLRSGDIYAEYQYLKNLVDYNVRYDRNVIFWDTEAVLHRYSKNTFEVGAAYPFNIKTRLAVKPFFTITKFEDLGNLITSPPVFRKTESEQYAGATVEWVFDNSIINGMNLIEGTRAKVQLKHYEGITDKGRSFTNVSADFRHYQKIYREIVLAGRLYYGTFFGSSPKQYLLGGMDNWLFNKENKDGTNNPLSSSREGNNRDLLFVEYATNLRGFDYATLFGRNTLLFNAELRIPLIRALSSGPITSNFFRNLQFTGFFDVGSAWTGKSPFSDDNSVSSQRIQQGNFQIDLKNFRNPWLYSYGVGLRTIILGYYMKFDVAWPVEDYIVGDPRLFVTLGYDF</sequence>
<evidence type="ECO:0008006" key="6">
    <source>
        <dbReference type="Google" id="ProtNLM"/>
    </source>
</evidence>
<dbReference type="STRING" id="1237149.C900_01809"/>
<reference evidence="4 5" key="1">
    <citation type="submission" date="2012-12" db="EMBL/GenBank/DDBJ databases">
        <title>Genome assembly of Fulvivirga imtechensis AK7.</title>
        <authorList>
            <person name="Nupur N."/>
            <person name="Khatri I."/>
            <person name="Kumar R."/>
            <person name="Subramanian S."/>
            <person name="Pinnaka A."/>
        </authorList>
    </citation>
    <scope>NUCLEOTIDE SEQUENCE [LARGE SCALE GENOMIC DNA]</scope>
    <source>
        <strain evidence="4 5">AK7</strain>
    </source>
</reference>
<organism evidence="4 5">
    <name type="scientific">Fulvivirga imtechensis AK7</name>
    <dbReference type="NCBI Taxonomy" id="1237149"/>
    <lineage>
        <taxon>Bacteria</taxon>
        <taxon>Pseudomonadati</taxon>
        <taxon>Bacteroidota</taxon>
        <taxon>Cytophagia</taxon>
        <taxon>Cytophagales</taxon>
        <taxon>Fulvivirgaceae</taxon>
        <taxon>Fulvivirga</taxon>
    </lineage>
</organism>
<keyword evidence="3" id="KW-0732">Signal</keyword>
<dbReference type="AlphaFoldDB" id="L8JU15"/>
<dbReference type="RefSeq" id="WP_009579251.1">
    <property type="nucleotide sequence ID" value="NZ_AMZN01000026.1"/>
</dbReference>
<name>L8JU15_9BACT</name>
<comment type="similarity">
    <text evidence="1">Belongs to the TolB family.</text>
</comment>
<dbReference type="SUPFAM" id="SSF82171">
    <property type="entry name" value="DPP6 N-terminal domain-like"/>
    <property type="match status" value="1"/>
</dbReference>
<protein>
    <recommendedName>
        <fullName evidence="6">Translocation protein TolB</fullName>
    </recommendedName>
</protein>
<feature type="coiled-coil region" evidence="2">
    <location>
        <begin position="605"/>
        <end position="632"/>
    </location>
</feature>
<dbReference type="InterPro" id="IPR011042">
    <property type="entry name" value="6-blade_b-propeller_TolB-like"/>
</dbReference>
<feature type="chain" id="PRO_5003994217" description="Translocation protein TolB" evidence="3">
    <location>
        <begin position="24"/>
        <end position="1089"/>
    </location>
</feature>
<accession>L8JU15</accession>
<dbReference type="Proteomes" id="UP000011135">
    <property type="component" value="Unassembled WGS sequence"/>
</dbReference>
<evidence type="ECO:0000256" key="3">
    <source>
        <dbReference type="SAM" id="SignalP"/>
    </source>
</evidence>
<dbReference type="PANTHER" id="PTHR36842:SF1">
    <property type="entry name" value="PROTEIN TOLB"/>
    <property type="match status" value="1"/>
</dbReference>
<dbReference type="PANTHER" id="PTHR36842">
    <property type="entry name" value="PROTEIN TOLB HOMOLOG"/>
    <property type="match status" value="1"/>
</dbReference>
<dbReference type="Gene3D" id="2.40.160.50">
    <property type="entry name" value="membrane protein fhac: a member of the omp85/tpsb transporter family"/>
    <property type="match status" value="1"/>
</dbReference>
<evidence type="ECO:0000256" key="2">
    <source>
        <dbReference type="SAM" id="Coils"/>
    </source>
</evidence>
<comment type="caution">
    <text evidence="4">The sequence shown here is derived from an EMBL/GenBank/DDBJ whole genome shotgun (WGS) entry which is preliminary data.</text>
</comment>
<proteinExistence type="inferred from homology"/>
<evidence type="ECO:0000313" key="4">
    <source>
        <dbReference type="EMBL" id="ELR72255.1"/>
    </source>
</evidence>